<evidence type="ECO:0000313" key="2">
    <source>
        <dbReference type="Proteomes" id="UP000284660"/>
    </source>
</evidence>
<comment type="caution">
    <text evidence="1">The sequence shown here is derived from an EMBL/GenBank/DDBJ whole genome shotgun (WGS) entry which is preliminary data.</text>
</comment>
<gene>
    <name evidence="1" type="ORF">DW782_08415</name>
</gene>
<dbReference type="Proteomes" id="UP000284660">
    <property type="component" value="Unassembled WGS sequence"/>
</dbReference>
<dbReference type="RefSeq" id="WP_008779339.1">
    <property type="nucleotide sequence ID" value="NZ_CP103148.1"/>
</dbReference>
<dbReference type="EMBL" id="QSJN01000004">
    <property type="protein sequence ID" value="RHD75677.1"/>
    <property type="molecule type" value="Genomic_DNA"/>
</dbReference>
<proteinExistence type="predicted"/>
<accession>A0A3R6GCX6</accession>
<dbReference type="AlphaFoldDB" id="A0A3R6GCX6"/>
<reference evidence="1 2" key="1">
    <citation type="submission" date="2018-08" db="EMBL/GenBank/DDBJ databases">
        <title>A genome reference for cultivated species of the human gut microbiota.</title>
        <authorList>
            <person name="Zou Y."/>
            <person name="Xue W."/>
            <person name="Luo G."/>
        </authorList>
    </citation>
    <scope>NUCLEOTIDE SEQUENCE [LARGE SCALE GENOMIC DNA]</scope>
    <source>
        <strain evidence="1 2">AM30-4</strain>
    </source>
</reference>
<organism evidence="1 2">
    <name type="scientific">Parabacteroides distasonis</name>
    <dbReference type="NCBI Taxonomy" id="823"/>
    <lineage>
        <taxon>Bacteria</taxon>
        <taxon>Pseudomonadati</taxon>
        <taxon>Bacteroidota</taxon>
        <taxon>Bacteroidia</taxon>
        <taxon>Bacteroidales</taxon>
        <taxon>Tannerellaceae</taxon>
        <taxon>Parabacteroides</taxon>
    </lineage>
</organism>
<name>A0A3R6GCX6_PARDI</name>
<sequence>MEKIDLINQQDNKSFRYESPDVSKMFRLKIDDRTMFYFSTTEKRKRFIEKRYDRKLKRFTIDSEY</sequence>
<evidence type="ECO:0000313" key="1">
    <source>
        <dbReference type="EMBL" id="RHD75677.1"/>
    </source>
</evidence>
<protein>
    <submittedName>
        <fullName evidence="1">Uncharacterized protein</fullName>
    </submittedName>
</protein>